<dbReference type="SUPFAM" id="SSF111347">
    <property type="entry name" value="Rap/Ran-GAP"/>
    <property type="match status" value="1"/>
</dbReference>
<accession>A0A9W4SKM7</accession>
<evidence type="ECO:0000259" key="4">
    <source>
        <dbReference type="PROSITE" id="PS50085"/>
    </source>
</evidence>
<keyword evidence="1" id="KW-0343">GTPase activation</keyword>
<feature type="compositionally biased region" description="Polar residues" evidence="3">
    <location>
        <begin position="1"/>
        <end position="35"/>
    </location>
</feature>
<feature type="non-terminal residue" evidence="5">
    <location>
        <position position="1923"/>
    </location>
</feature>
<dbReference type="GO" id="GO:0005096">
    <property type="term" value="F:GTPase activator activity"/>
    <property type="evidence" value="ECO:0007669"/>
    <property type="project" value="UniProtKB-KW"/>
</dbReference>
<evidence type="ECO:0000256" key="1">
    <source>
        <dbReference type="ARBA" id="ARBA00022468"/>
    </source>
</evidence>
<dbReference type="InterPro" id="IPR000331">
    <property type="entry name" value="Rap/Ran_GAP_dom"/>
</dbReference>
<feature type="compositionally biased region" description="Polar residues" evidence="3">
    <location>
        <begin position="146"/>
        <end position="163"/>
    </location>
</feature>
<dbReference type="FunFam" id="3.40.50.11210:FF:000001">
    <property type="entry name" value="Ral GTPase-activating protein subunit alpha-1 isoform 1"/>
    <property type="match status" value="1"/>
</dbReference>
<evidence type="ECO:0000256" key="3">
    <source>
        <dbReference type="SAM" id="MobiDB-lite"/>
    </source>
</evidence>
<feature type="compositionally biased region" description="Low complexity" evidence="3">
    <location>
        <begin position="172"/>
        <end position="185"/>
    </location>
</feature>
<dbReference type="InterPro" id="IPR016024">
    <property type="entry name" value="ARM-type_fold"/>
</dbReference>
<keyword evidence="6" id="KW-1185">Reference proteome</keyword>
<dbReference type="Pfam" id="PF20412">
    <property type="entry name" value="RALGAPB_N"/>
    <property type="match status" value="1"/>
</dbReference>
<dbReference type="GO" id="GO:0005634">
    <property type="term" value="C:nucleus"/>
    <property type="evidence" value="ECO:0007669"/>
    <property type="project" value="InterPro"/>
</dbReference>
<feature type="compositionally biased region" description="Low complexity" evidence="3">
    <location>
        <begin position="52"/>
        <end position="62"/>
    </location>
</feature>
<organism evidence="5 6">
    <name type="scientific">Funneliformis geosporum</name>
    <dbReference type="NCBI Taxonomy" id="1117311"/>
    <lineage>
        <taxon>Eukaryota</taxon>
        <taxon>Fungi</taxon>
        <taxon>Fungi incertae sedis</taxon>
        <taxon>Mucoromycota</taxon>
        <taxon>Glomeromycotina</taxon>
        <taxon>Glomeromycetes</taxon>
        <taxon>Glomerales</taxon>
        <taxon>Glomeraceae</taxon>
        <taxon>Funneliformis</taxon>
    </lineage>
</organism>
<keyword evidence="2" id="KW-0597">Phosphoprotein</keyword>
<evidence type="ECO:0000313" key="6">
    <source>
        <dbReference type="Proteomes" id="UP001153678"/>
    </source>
</evidence>
<dbReference type="PANTHER" id="PTHR10063:SF11">
    <property type="entry name" value="RHO GTPASE-ACTIVATING PROTEIN CG5521-RELATED"/>
    <property type="match status" value="1"/>
</dbReference>
<feature type="region of interest" description="Disordered" evidence="3">
    <location>
        <begin position="807"/>
        <end position="858"/>
    </location>
</feature>
<dbReference type="EMBL" id="CAMKVN010001003">
    <property type="protein sequence ID" value="CAI2172971.1"/>
    <property type="molecule type" value="Genomic_DNA"/>
</dbReference>
<protein>
    <submittedName>
        <fullName evidence="5">11546_t:CDS:1</fullName>
    </submittedName>
</protein>
<evidence type="ECO:0000256" key="2">
    <source>
        <dbReference type="ARBA" id="ARBA00022553"/>
    </source>
</evidence>
<gene>
    <name evidence="5" type="ORF">FWILDA_LOCUS5849</name>
</gene>
<reference evidence="5" key="1">
    <citation type="submission" date="2022-08" db="EMBL/GenBank/DDBJ databases">
        <authorList>
            <person name="Kallberg Y."/>
            <person name="Tangrot J."/>
            <person name="Rosling A."/>
        </authorList>
    </citation>
    <scope>NUCLEOTIDE SEQUENCE</scope>
    <source>
        <strain evidence="5">Wild A</strain>
    </source>
</reference>
<dbReference type="GO" id="GO:0051056">
    <property type="term" value="P:regulation of small GTPase mediated signal transduction"/>
    <property type="evidence" value="ECO:0007669"/>
    <property type="project" value="InterPro"/>
</dbReference>
<name>A0A9W4SKM7_9GLOM</name>
<feature type="domain" description="Rap-GAP" evidence="4">
    <location>
        <begin position="1696"/>
        <end position="1923"/>
    </location>
</feature>
<dbReference type="GO" id="GO:0005737">
    <property type="term" value="C:cytoplasm"/>
    <property type="evidence" value="ECO:0007669"/>
    <property type="project" value="TreeGrafter"/>
</dbReference>
<comment type="caution">
    <text evidence="5">The sequence shown here is derived from an EMBL/GenBank/DDBJ whole genome shotgun (WGS) entry which is preliminary data.</text>
</comment>
<dbReference type="PROSITE" id="PS50085">
    <property type="entry name" value="RAPGAP"/>
    <property type="match status" value="1"/>
</dbReference>
<dbReference type="OrthoDB" id="19311at2759"/>
<feature type="region of interest" description="Disordered" evidence="3">
    <location>
        <begin position="93"/>
        <end position="189"/>
    </location>
</feature>
<dbReference type="InterPro" id="IPR046859">
    <property type="entry name" value="RGPA/RALGAPB_N"/>
</dbReference>
<proteinExistence type="predicted"/>
<dbReference type="InterPro" id="IPR035974">
    <property type="entry name" value="Rap/Ran-GAP_sf"/>
</dbReference>
<dbReference type="PANTHER" id="PTHR10063">
    <property type="entry name" value="TUBERIN"/>
    <property type="match status" value="1"/>
</dbReference>
<dbReference type="Pfam" id="PF02145">
    <property type="entry name" value="Rap_GAP"/>
    <property type="match status" value="1"/>
</dbReference>
<feature type="compositionally biased region" description="Polar residues" evidence="3">
    <location>
        <begin position="93"/>
        <end position="107"/>
    </location>
</feature>
<evidence type="ECO:0000313" key="5">
    <source>
        <dbReference type="EMBL" id="CAI2172971.1"/>
    </source>
</evidence>
<feature type="compositionally biased region" description="Low complexity" evidence="3">
    <location>
        <begin position="115"/>
        <end position="135"/>
    </location>
</feature>
<dbReference type="Proteomes" id="UP001153678">
    <property type="component" value="Unassembled WGS sequence"/>
</dbReference>
<sequence length="1923" mass="217834">MDLVESSITKTGVSSSGSDNIKRTSTQNSTINEQEQPAARRTVSFTRKRRSTQSNGDGSSSSAKQTIATAINQILHRRASVSSQRPKDLIAEINTSKIDNNKTRNTSPPSPIAVNASFQQQNQPSPSHSAQHQPPLQRLLRKKSSRTSGQFPPVSPTQSTFPLSPTVEEDQSSTNSSPISPVSTNASSPSTKKQFLFEIGSREQKLLFHQTKDDKMEKLLKKAKVFLDQKQKPKARIASLWSVLDVANELDQAQFFQQNSEDVFDVVYNSFVNQVDKIKQFLNLNKTLFLLRKIFLFLPDKIRVGWQRKQIAEILSVLLDHGNHPRIRKQGFQLLLLWINDQTIELDECMYLYSNAISLDLFLYDQMRNIGEETCNSKEDVWRKSYIPIALGQELIRGDHRGPLFPNPHSSTFSDAVNLIQVDVGSLVRLAYVAAGSIPPSENYEFPAIESIEPDNGIAIGMSIDAALAAAKFHFELTKKQYLVKLFPQCAKCLGLLPDNQEYGFQKCPPAILRALITFFIHHCLDNHSVSDNISSYPSPATPILKSIVLGPENREFAHEIVRQSLMLPAGSPLYKDIVRGAVHIVGVWILSGEEERPAFLRKSLQNLPSPISRNDASTTPASTPLSASSFTSSYSDANVYLRRYIELLNLVFEDHSFLLIDGGMTNIEVEAQVSIYRNVLSLYRSIMTEGSIELELETWGTIIWSLLNIQKRIMNQTDKYAPIPSVALADDLADFLIETILYAFARSQVPDPELWDELKVQMSFSTRWSQTISQWAKIMLRLSKILSKHVHQVDLDQVELQRRLSVLPTSERHHHRRKPSRNRTKQLSLKHKSSGSTSSREDFDFSPSGLSKSVNESGKFGRRTLSMHSDTNPLDTKLLGVSGQNLLNISNRTSVSSIFFTQPNFSNEKLSMSLANFRSPDFINLDILHWTSETSLLIWRNMLCALGNLNHIQIIPHHAEAIKCLVDMLDMFGMVCYNQFGNVPFPLIYEFAPWFLEACDLPLAFAPGRVLAYGGLCKIMSFRHHNDFDDSYYHHFYRALLKGLSDYDNSIIYAIINNSANLFSQCLPGINILYRSFIESIRNLLSKHNSKRVPEGTRQNAITILYSLICIVNQVPSAKVPVVQYMKLAQINEFDESSFSLLSDVRFSEVRLALGETLISSLSTETTIKHSDTHKMLLYGICTFAFDELTTTRPDKTIIKECFQAILDQLYWSHLSVVSAAADCLITFAQNSSTWSEDEEIYGMILQDVFANLIGALDEHITIQKATVRNGRGFIIAKLFYCLLEWLMVIPSTIFTGTDLGQLVFDVIDLAFEDRGVESLNYYKKVYPTPLRNQGKETSFKFKKSTRKIFFGMNHVVGVENNVEDENFVKEVAECILLHLTHHFNNFAPLYGPAMINSTLSGPLGTDNKDDDCAEHYQYFSFSDRTIITIIEIPDNDSSISRFIIRDITGRYAWDTKLFYLDDPNSKQQSISKHCEITKCMELRPNIKIEPLSRNKSQNSNVSSVNRLRNRTSNFFKDTNKLPVWTENSNNEHINMLDYLLQYVSEHTPISEGTSDYGFQTGLSQLEKELNRHIKEEIHHLNSTGGQASSWYENNMSLRNSISQEINNKSNGNGVSKRLSRNLLYSRSTSHLSLGADFSLSKSFLPVIPPEAEKPQEPYQQCRLFQSHFGWLNPDTFKEGSICVLNKGPALYRDIRLLDKKHSRECIKVGLLYVGTGQEDEQSILQNTSGSKEYEEFVISLGWEIDLANHSGYLGGLEKNSTNGTSSIYYCTSTLEIIFHDVTRMPTDPTDPKQLRKKRHIGNDHVHIIWNEHYRDYRNSTIGGDFGNVQIIISPLSTNTENQSTNLYGVDIYRDNKIPPFGPLLNGMVVSKNMLGPLVRMTAIHAFRSNINMIMGKHKDSKSNNSYECFMNKIFFNDDLSL</sequence>
<dbReference type="InterPro" id="IPR027107">
    <property type="entry name" value="Tuberin/Ral-act_asu"/>
</dbReference>
<feature type="compositionally biased region" description="Basic residues" evidence="3">
    <location>
        <begin position="813"/>
        <end position="834"/>
    </location>
</feature>
<dbReference type="Gene3D" id="3.40.50.11210">
    <property type="entry name" value="Rap/Ran-GAP"/>
    <property type="match status" value="1"/>
</dbReference>
<feature type="region of interest" description="Disordered" evidence="3">
    <location>
        <begin position="1"/>
        <end position="64"/>
    </location>
</feature>
<dbReference type="SUPFAM" id="SSF48371">
    <property type="entry name" value="ARM repeat"/>
    <property type="match status" value="1"/>
</dbReference>